<dbReference type="GO" id="GO:0007129">
    <property type="term" value="P:homologous chromosome pairing at meiosis"/>
    <property type="evidence" value="ECO:0007669"/>
    <property type="project" value="TreeGrafter"/>
</dbReference>
<dbReference type="KEGG" id="pmrn:116956966"/>
<dbReference type="Proteomes" id="UP001318040">
    <property type="component" value="Chromosome 68"/>
</dbReference>
<protein>
    <submittedName>
        <fullName evidence="3">Membrane-anchored junction protein isoform X1</fullName>
    </submittedName>
</protein>
<dbReference type="AlphaFoldDB" id="A0AAJ7UFD3"/>
<feature type="compositionally biased region" description="Low complexity" evidence="1">
    <location>
        <begin position="224"/>
        <end position="235"/>
    </location>
</feature>
<feature type="compositionally biased region" description="Polar residues" evidence="1">
    <location>
        <begin position="196"/>
        <end position="221"/>
    </location>
</feature>
<keyword evidence="2" id="KW-1185">Reference proteome</keyword>
<feature type="compositionally biased region" description="Acidic residues" evidence="1">
    <location>
        <begin position="146"/>
        <end position="169"/>
    </location>
</feature>
<dbReference type="GO" id="GO:0005637">
    <property type="term" value="C:nuclear inner membrane"/>
    <property type="evidence" value="ECO:0007669"/>
    <property type="project" value="TreeGrafter"/>
</dbReference>
<dbReference type="InterPro" id="IPR027816">
    <property type="entry name" value="MAJIN"/>
</dbReference>
<evidence type="ECO:0000313" key="2">
    <source>
        <dbReference type="Proteomes" id="UP001318040"/>
    </source>
</evidence>
<feature type="compositionally biased region" description="Acidic residues" evidence="1">
    <location>
        <begin position="181"/>
        <end position="191"/>
    </location>
</feature>
<dbReference type="CTD" id="283129"/>
<gene>
    <name evidence="3" type="primary">MAJIN</name>
</gene>
<feature type="compositionally biased region" description="Basic and acidic residues" evidence="1">
    <location>
        <begin position="240"/>
        <end position="261"/>
    </location>
</feature>
<accession>A0AAJ7UFD3</accession>
<dbReference type="PANTHER" id="PTHR35824">
    <property type="entry name" value="MEMBRANE-ANCHORED JUNCTION PROTEIN MAJIN"/>
    <property type="match status" value="1"/>
</dbReference>
<dbReference type="PANTHER" id="PTHR35824:SF1">
    <property type="entry name" value="MEMBRANE-ANCHORED JUNCTION PROTEIN"/>
    <property type="match status" value="1"/>
</dbReference>
<feature type="region of interest" description="Disordered" evidence="1">
    <location>
        <begin position="135"/>
        <end position="268"/>
    </location>
</feature>
<dbReference type="RefSeq" id="XP_032834749.1">
    <property type="nucleotide sequence ID" value="XM_032978858.1"/>
</dbReference>
<reference evidence="3" key="1">
    <citation type="submission" date="2025-08" db="UniProtKB">
        <authorList>
            <consortium name="RefSeq"/>
        </authorList>
    </citation>
    <scope>IDENTIFICATION</scope>
    <source>
        <tissue evidence="3">Sperm</tissue>
    </source>
</reference>
<sequence length="409" mass="44702">MRSSVTGYAVCVGMPLQPFSFPSPETRLFIVSGAVICKVKLQYGLASRDHWAALKAKPHIQDELEVAIRVALANEDDLKPFVTDSLSVFPYKHTWEAAGTMKFRERGVDLKSHPCMFIIYVEALDGSRVHENGMGSGNLASAVPDDVSETDCLEEEESDDDDDEEDEEMQREFKRRRSDEHDDEDDEDDDDGNCRALTQGSDSSRASELHSTGSGRRSGQETLAYADGQATAAAAISTQRSDRDGWHGRSEIVTEPAKDGGDGGDGLRAVSQRGRWARAIFGASSQQDLLPERKSDERRQAIHLEKGRRGPSKGARCQRTSVVPTRLIQQGKEPDQPPMSKSVSGPAASAFEHLQGEGACGAATTAVEGACCCQRTSGKRDRASSRTSILLTQLIIQRLLKLPLKLFGY</sequence>
<proteinExistence type="predicted"/>
<organism evidence="2 3">
    <name type="scientific">Petromyzon marinus</name>
    <name type="common">Sea lamprey</name>
    <dbReference type="NCBI Taxonomy" id="7757"/>
    <lineage>
        <taxon>Eukaryota</taxon>
        <taxon>Metazoa</taxon>
        <taxon>Chordata</taxon>
        <taxon>Craniata</taxon>
        <taxon>Vertebrata</taxon>
        <taxon>Cyclostomata</taxon>
        <taxon>Hyperoartia</taxon>
        <taxon>Petromyzontiformes</taxon>
        <taxon>Petromyzontidae</taxon>
        <taxon>Petromyzon</taxon>
    </lineage>
</organism>
<name>A0AAJ7UFD3_PETMA</name>
<evidence type="ECO:0000313" key="3">
    <source>
        <dbReference type="RefSeq" id="XP_032834749.1"/>
    </source>
</evidence>
<dbReference type="GO" id="GO:0070197">
    <property type="term" value="P:meiotic attachment of telomere to nuclear envelope"/>
    <property type="evidence" value="ECO:0007669"/>
    <property type="project" value="TreeGrafter"/>
</dbReference>
<dbReference type="GO" id="GO:0003677">
    <property type="term" value="F:DNA binding"/>
    <property type="evidence" value="ECO:0007669"/>
    <property type="project" value="InterPro"/>
</dbReference>
<dbReference type="Pfam" id="PF15077">
    <property type="entry name" value="MAJIN"/>
    <property type="match status" value="1"/>
</dbReference>
<evidence type="ECO:0000256" key="1">
    <source>
        <dbReference type="SAM" id="MobiDB-lite"/>
    </source>
</evidence>